<evidence type="ECO:0000256" key="5">
    <source>
        <dbReference type="ARBA" id="ARBA00023136"/>
    </source>
</evidence>
<evidence type="ECO:0000256" key="4">
    <source>
        <dbReference type="ARBA" id="ARBA00023134"/>
    </source>
</evidence>
<accession>A0ABM4CBQ0</accession>
<evidence type="ECO:0000256" key="6">
    <source>
        <dbReference type="ARBA" id="ARBA00023288"/>
    </source>
</evidence>
<dbReference type="RefSeq" id="XP_065659058.1">
    <property type="nucleotide sequence ID" value="XM_065802986.1"/>
</dbReference>
<dbReference type="InterPro" id="IPR001806">
    <property type="entry name" value="Small_GTPase"/>
</dbReference>
<dbReference type="InterPro" id="IPR027417">
    <property type="entry name" value="P-loop_NTPase"/>
</dbReference>
<sequence>MKEQCSANKIFTREDCCTNMNKTTHYRKFDSRNEKKRRKIVIIGSPKCGKSALVERFLNNSYCDIPHNKKLKRGNEDYYYKGYSLNIELVVVSENESTESKVFHIKTADAIMLVYEFASLNSVEDLLQSYKAIRTVREDKMPVLIVSTKIDKNGGSSPQLHLRENESITSVLYAVRGAKQIYTSAKYNINIRDAFEMCFDDIIKRIHTWSMSAQQYSSMDERMRNRLALSEEPNKLFLFRRFLSMCNVKKRENDSKV</sequence>
<keyword evidence="4" id="KW-0547">Nucleotide-binding</keyword>
<dbReference type="PROSITE" id="PS51421">
    <property type="entry name" value="RAS"/>
    <property type="match status" value="1"/>
</dbReference>
<evidence type="ECO:0000256" key="2">
    <source>
        <dbReference type="ARBA" id="ARBA00022475"/>
    </source>
</evidence>
<keyword evidence="8" id="KW-1185">Reference proteome</keyword>
<keyword evidence="3" id="KW-0488">Methylation</keyword>
<evidence type="ECO:0000256" key="1">
    <source>
        <dbReference type="ARBA" id="ARBA00004193"/>
    </source>
</evidence>
<dbReference type="Gene3D" id="3.40.50.300">
    <property type="entry name" value="P-loop containing nucleotide triphosphate hydrolases"/>
    <property type="match status" value="1"/>
</dbReference>
<dbReference type="Proteomes" id="UP001652625">
    <property type="component" value="Chromosome 08"/>
</dbReference>
<keyword evidence="2" id="KW-1003">Cell membrane</keyword>
<keyword evidence="6" id="KW-0449">Lipoprotein</keyword>
<name>A0ABM4CBQ0_HYDVU</name>
<dbReference type="SMART" id="SM00175">
    <property type="entry name" value="RAB"/>
    <property type="match status" value="1"/>
</dbReference>
<dbReference type="Pfam" id="PF00071">
    <property type="entry name" value="Ras"/>
    <property type="match status" value="1"/>
</dbReference>
<dbReference type="SMART" id="SM00173">
    <property type="entry name" value="RAS"/>
    <property type="match status" value="1"/>
</dbReference>
<evidence type="ECO:0000313" key="8">
    <source>
        <dbReference type="Proteomes" id="UP001652625"/>
    </source>
</evidence>
<dbReference type="PANTHER" id="PTHR46149">
    <property type="entry name" value="MIP08469P"/>
    <property type="match status" value="1"/>
</dbReference>
<reference evidence="9" key="1">
    <citation type="submission" date="2025-08" db="UniProtKB">
        <authorList>
            <consortium name="RefSeq"/>
        </authorList>
    </citation>
    <scope>IDENTIFICATION</scope>
</reference>
<evidence type="ECO:0000256" key="3">
    <source>
        <dbReference type="ARBA" id="ARBA00022481"/>
    </source>
</evidence>
<comment type="subcellular location">
    <subcellularLocation>
        <location evidence="1">Cell membrane</location>
        <topology evidence="1">Lipid-anchor</topology>
    </subcellularLocation>
</comment>
<gene>
    <name evidence="9" type="primary">LOC105843855</name>
</gene>
<proteinExistence type="inferred from homology"/>
<keyword evidence="4" id="KW-0342">GTP-binding</keyword>
<keyword evidence="5" id="KW-0472">Membrane</keyword>
<protein>
    <submittedName>
        <fullName evidence="9">Uncharacterized protein LOC105843855</fullName>
    </submittedName>
</protein>
<organism evidence="8 9">
    <name type="scientific">Hydra vulgaris</name>
    <name type="common">Hydra</name>
    <name type="synonym">Hydra attenuata</name>
    <dbReference type="NCBI Taxonomy" id="6087"/>
    <lineage>
        <taxon>Eukaryota</taxon>
        <taxon>Metazoa</taxon>
        <taxon>Cnidaria</taxon>
        <taxon>Hydrozoa</taxon>
        <taxon>Hydroidolina</taxon>
        <taxon>Anthoathecata</taxon>
        <taxon>Aplanulata</taxon>
        <taxon>Hydridae</taxon>
        <taxon>Hydra</taxon>
    </lineage>
</organism>
<evidence type="ECO:0000313" key="9">
    <source>
        <dbReference type="RefSeq" id="XP_065659058.1"/>
    </source>
</evidence>
<dbReference type="InterPro" id="IPR052236">
    <property type="entry name" value="Small_GTPase_RasD"/>
</dbReference>
<evidence type="ECO:0000256" key="7">
    <source>
        <dbReference type="ARBA" id="ARBA00038061"/>
    </source>
</evidence>
<dbReference type="PROSITE" id="PS51419">
    <property type="entry name" value="RAB"/>
    <property type="match status" value="1"/>
</dbReference>
<dbReference type="SUPFAM" id="SSF52540">
    <property type="entry name" value="P-loop containing nucleoside triphosphate hydrolases"/>
    <property type="match status" value="1"/>
</dbReference>
<comment type="similarity">
    <text evidence="7">Belongs to the small GTPase superfamily. RasD family.</text>
</comment>
<dbReference type="NCBIfam" id="TIGR00231">
    <property type="entry name" value="small_GTP"/>
    <property type="match status" value="1"/>
</dbReference>
<dbReference type="InterPro" id="IPR005225">
    <property type="entry name" value="Small_GTP-bd"/>
</dbReference>
<dbReference type="PRINTS" id="PR00449">
    <property type="entry name" value="RASTRNSFRMNG"/>
</dbReference>
<dbReference type="PANTHER" id="PTHR46149:SF7">
    <property type="entry name" value="GTP-BINDING PROTEIN DI-RAS2"/>
    <property type="match status" value="1"/>
</dbReference>
<dbReference type="GeneID" id="105843855"/>